<dbReference type="GO" id="GO:0005615">
    <property type="term" value="C:extracellular space"/>
    <property type="evidence" value="ECO:0007669"/>
    <property type="project" value="InterPro"/>
</dbReference>
<dbReference type="InterPro" id="IPR028994">
    <property type="entry name" value="Integrin_alpha_N"/>
</dbReference>
<dbReference type="PRINTS" id="PR00313">
    <property type="entry name" value="CABNDNGRPT"/>
</dbReference>
<dbReference type="Pfam" id="PF00353">
    <property type="entry name" value="HemolysinCabind"/>
    <property type="match status" value="3"/>
</dbReference>
<evidence type="ECO:0000256" key="4">
    <source>
        <dbReference type="ARBA" id="ARBA00022729"/>
    </source>
</evidence>
<accession>A0A285QBC8</accession>
<keyword evidence="8" id="KW-1185">Reference proteome</keyword>
<dbReference type="PANTHER" id="PTHR44103:SF1">
    <property type="entry name" value="PROPROTEIN CONVERTASE P"/>
    <property type="match status" value="1"/>
</dbReference>
<evidence type="ECO:0000259" key="6">
    <source>
        <dbReference type="Pfam" id="PF08548"/>
    </source>
</evidence>
<feature type="domain" description="Peptidase M10 serralysin C-terminal" evidence="6">
    <location>
        <begin position="827"/>
        <end position="959"/>
    </location>
</feature>
<dbReference type="InterPro" id="IPR011049">
    <property type="entry name" value="Serralysin-like_metalloprot_C"/>
</dbReference>
<comment type="subcellular location">
    <subcellularLocation>
        <location evidence="2">Secreted</location>
    </subcellularLocation>
</comment>
<protein>
    <submittedName>
        <fullName evidence="7">Type I secretion C-terminal target domain (VC_A0849 subclass)</fullName>
    </submittedName>
</protein>
<reference evidence="7 8" key="1">
    <citation type="submission" date="2017-07" db="EMBL/GenBank/DDBJ databases">
        <authorList>
            <person name="Sun Z.S."/>
            <person name="Albrecht U."/>
            <person name="Echele G."/>
            <person name="Lee C.C."/>
        </authorList>
    </citation>
    <scope>NUCLEOTIDE SEQUENCE [LARGE SCALE GENOMIC DNA]</scope>
    <source>
        <strain evidence="7 8">CGMCC 1.12672</strain>
    </source>
</reference>
<dbReference type="GO" id="GO:0005509">
    <property type="term" value="F:calcium ion binding"/>
    <property type="evidence" value="ECO:0007669"/>
    <property type="project" value="InterPro"/>
</dbReference>
<dbReference type="Pfam" id="PF17963">
    <property type="entry name" value="Big_9"/>
    <property type="match status" value="1"/>
</dbReference>
<proteinExistence type="predicted"/>
<dbReference type="Gene3D" id="2.150.10.10">
    <property type="entry name" value="Serralysin-like metalloprotease, C-terminal"/>
    <property type="match status" value="1"/>
</dbReference>
<sequence>MAIAPTLSQFSSAASFGEASVNAGPQLIDVSVVFGDADGDLNGAVLTVTGLLAEDRVSLLPNGSGPGQVQISGSDVSVGGVVIGAISGGVGATFRVTFNAQASVAGVDAVIERLAYANISDAPTALRTLVVNLVDAAGLGLTGPATFAQLTGAANPFGAIDIGTPSQPDGFSAPALSDIDNDGDLDLVVGEAFGSLLLFRNNGGTYAQATGAANPFNGVNIGYAATPSFGDFDGDGDADLIFGGNAGNIRAFRKTGTSFAEVTGASNPFNNISVATYAAPVLADFDGDGDADLVVGDGFGGLNVFRNNGGNFASLVGAANPLSGISVADFAMPSFNDVDGDGDLDLLLGAGNGTIRLWQNNAGVFTEQTGSANPLAAVDIGDNAAPTFGDIDGDGDLDLIVGDADGRISAFRNTASAGKPIQVTVNASDDSAVPIADGASVPEDAVPALAVLSNDPDPDGGVTTIAAINGVAVTAGTSVTLTSGAIATLNGNGTISYNPNGRFNALVSTATAAATGATNTTALDSFTYTVAGGGTATVSITVTGVDGTGDQLRGTAGNNTLTGTPANDTFNLADGGEDSATGAAGQDGFYLGAALSVGDSLDGGTGVFSGVEEDQVALQGNYALTLGANNLLRIESLVLLSGTNTSFGGSGSATYSYTLASVDANVAPGTLLTVSGNQLTAAESMTFNGSAETDGAFLFIGGRGTDTLTGGAQNDGFYFGTAGGLNFYAAGDVVNGGAGSDDQIGFRGSYSGGITLANNLTGIETVVLLSGSDLRFGAASSFQYQLTTNNGNVAAGQTLTIQANGLQAAESLTFNGSAETDGRFTIFGGTGADSLTGGGGADTFNGRGGADTMTGGAGNDTFRYFLASDSPNGGGDTITDFTLGDRIDLSAMDANSTVAGTQSFSFIGSAAFSAAGQVRATNSGATWTIQADTDGNGIADLSMIVIVADGHAISAGDFIL</sequence>
<keyword evidence="5" id="KW-0677">Repeat</keyword>
<organism evidence="7 8">
    <name type="scientific">Sphingomonas guangdongensis</name>
    <dbReference type="NCBI Taxonomy" id="1141890"/>
    <lineage>
        <taxon>Bacteria</taxon>
        <taxon>Pseudomonadati</taxon>
        <taxon>Pseudomonadota</taxon>
        <taxon>Alphaproteobacteria</taxon>
        <taxon>Sphingomonadales</taxon>
        <taxon>Sphingomonadaceae</taxon>
        <taxon>Sphingomonas</taxon>
    </lineage>
</organism>
<dbReference type="InterPro" id="IPR013858">
    <property type="entry name" value="Peptidase_M10B_C"/>
</dbReference>
<dbReference type="InterPro" id="IPR013517">
    <property type="entry name" value="FG-GAP"/>
</dbReference>
<evidence type="ECO:0000256" key="1">
    <source>
        <dbReference type="ARBA" id="ARBA00001913"/>
    </source>
</evidence>
<keyword evidence="3" id="KW-0964">Secreted</keyword>
<dbReference type="Pfam" id="PF13517">
    <property type="entry name" value="FG-GAP_3"/>
    <property type="match status" value="2"/>
</dbReference>
<gene>
    <name evidence="7" type="ORF">SAMN06297144_0230</name>
</gene>
<dbReference type="SUPFAM" id="SSF69318">
    <property type="entry name" value="Integrin alpha N-terminal domain"/>
    <property type="match status" value="1"/>
</dbReference>
<dbReference type="PANTHER" id="PTHR44103">
    <property type="entry name" value="PROPROTEIN CONVERTASE P"/>
    <property type="match status" value="1"/>
</dbReference>
<keyword evidence="4" id="KW-0732">Signal</keyword>
<evidence type="ECO:0000313" key="7">
    <source>
        <dbReference type="EMBL" id="SOB78818.1"/>
    </source>
</evidence>
<dbReference type="Proteomes" id="UP000219494">
    <property type="component" value="Unassembled WGS sequence"/>
</dbReference>
<dbReference type="EMBL" id="OBMI01000001">
    <property type="protein sequence ID" value="SOB78818.1"/>
    <property type="molecule type" value="Genomic_DNA"/>
</dbReference>
<name>A0A285QBC8_9SPHN</name>
<dbReference type="InterPro" id="IPR001343">
    <property type="entry name" value="Hemolysn_Ca-bd"/>
</dbReference>
<evidence type="ECO:0000256" key="3">
    <source>
        <dbReference type="ARBA" id="ARBA00022525"/>
    </source>
</evidence>
<dbReference type="Pfam" id="PF08548">
    <property type="entry name" value="Peptidase_M10_C"/>
    <property type="match status" value="1"/>
</dbReference>
<evidence type="ECO:0000256" key="2">
    <source>
        <dbReference type="ARBA" id="ARBA00004613"/>
    </source>
</evidence>
<dbReference type="AlphaFoldDB" id="A0A285QBC8"/>
<dbReference type="Gene3D" id="2.130.10.130">
    <property type="entry name" value="Integrin alpha, N-terminal"/>
    <property type="match status" value="1"/>
</dbReference>
<evidence type="ECO:0000256" key="5">
    <source>
        <dbReference type="ARBA" id="ARBA00022737"/>
    </source>
</evidence>
<dbReference type="SUPFAM" id="SSF51120">
    <property type="entry name" value="beta-Roll"/>
    <property type="match status" value="2"/>
</dbReference>
<comment type="cofactor">
    <cofactor evidence="1">
        <name>Ca(2+)</name>
        <dbReference type="ChEBI" id="CHEBI:29108"/>
    </cofactor>
</comment>
<evidence type="ECO:0000313" key="8">
    <source>
        <dbReference type="Proteomes" id="UP000219494"/>
    </source>
</evidence>